<evidence type="ECO:0000256" key="1">
    <source>
        <dbReference type="SAM" id="MobiDB-lite"/>
    </source>
</evidence>
<feature type="region of interest" description="Disordered" evidence="1">
    <location>
        <begin position="623"/>
        <end position="668"/>
    </location>
</feature>
<sequence>MSSSRVVVRLRPGSDGDATHVPKQDNHTQVDPPVLYLEKIGQQWMERRGDALPGVKYILESLPAGYTLWQRPRSTGARHMDRYLYGHPGSKPFDSPNRFYPHFEHLMDNAGNSMGCPCTVCRGGSGVLPKNPANGSRSISSAALSRPPTVQSKGRSKMISAGLDMSCVDKEGTPDVYRNLIDKLSRHKCIDEVIQEPLSPDWRAEQEILPKLLDDLKSKEQWIPRTGDIVLFLRDLPDGVDFARHEVTGEYQLYDEKTEDFLGPPSWEAGLVAQTVQGATVADLTEQVAKTNVIHSGVRVEPIPDPNDPDKSLSKRHKYVSLRQTRPFVLWKELLHHVPQEDWHPTIKNALTLTSTLSLMGKHRFRGTWPNANIHCHGMYLCFEMLAVGDTVRLLPKSKATQPWCTDVMVIKSIRLKWSGLDKASKNDYDDGRPYNSETWVYGVAYTSDASRSDKQWLSGSNVEPPKAAADYSEWYPLHPSDKEFAIPYSRVLGRLHERHAMAFFLNSDAENVPGLDAGREGLMEARAYSRTHDQRMAREVNATWFWGDNRAEALNLETINGRDITNYDQQRDIKDLRKKIKLLDSMANDENVRSGMKFVATGAPGNKELRGFMAPAMGTLSGQVSSSPIPSVSGSSAGTGERSLGDKKRTHVVDLSDDEGVEGEIRQHTRLTGEDRFTQKKAKVSVVID</sequence>
<dbReference type="GO" id="GO:0031934">
    <property type="term" value="C:mating-type region heterochromatin"/>
    <property type="evidence" value="ECO:0007669"/>
    <property type="project" value="TreeGrafter"/>
</dbReference>
<dbReference type="GO" id="GO:0033553">
    <property type="term" value="C:rDNA heterochromatin"/>
    <property type="evidence" value="ECO:0007669"/>
    <property type="project" value="TreeGrafter"/>
</dbReference>
<evidence type="ECO:0000259" key="3">
    <source>
        <dbReference type="Pfam" id="PF16761"/>
    </source>
</evidence>
<feature type="compositionally biased region" description="Basic and acidic residues" evidence="1">
    <location>
        <begin position="12"/>
        <end position="28"/>
    </location>
</feature>
<dbReference type="PANTHER" id="PTHR38046">
    <property type="entry name" value="CRYPTIC LOCI REGULATOR 2"/>
    <property type="match status" value="1"/>
</dbReference>
<feature type="region of interest" description="Disordered" evidence="1">
    <location>
        <begin position="132"/>
        <end position="156"/>
    </location>
</feature>
<reference evidence="4" key="1">
    <citation type="journal article" date="2020" name="Stud. Mycol.">
        <title>101 Dothideomycetes genomes: a test case for predicting lifestyles and emergence of pathogens.</title>
        <authorList>
            <person name="Haridas S."/>
            <person name="Albert R."/>
            <person name="Binder M."/>
            <person name="Bloem J."/>
            <person name="Labutti K."/>
            <person name="Salamov A."/>
            <person name="Andreopoulos B."/>
            <person name="Baker S."/>
            <person name="Barry K."/>
            <person name="Bills G."/>
            <person name="Bluhm B."/>
            <person name="Cannon C."/>
            <person name="Castanera R."/>
            <person name="Culley D."/>
            <person name="Daum C."/>
            <person name="Ezra D."/>
            <person name="Gonzalez J."/>
            <person name="Henrissat B."/>
            <person name="Kuo A."/>
            <person name="Liang C."/>
            <person name="Lipzen A."/>
            <person name="Lutzoni F."/>
            <person name="Magnuson J."/>
            <person name="Mondo S."/>
            <person name="Nolan M."/>
            <person name="Ohm R."/>
            <person name="Pangilinan J."/>
            <person name="Park H.-J."/>
            <person name="Ramirez L."/>
            <person name="Alfaro M."/>
            <person name="Sun H."/>
            <person name="Tritt A."/>
            <person name="Yoshinaga Y."/>
            <person name="Zwiers L.-H."/>
            <person name="Turgeon B."/>
            <person name="Goodwin S."/>
            <person name="Spatafora J."/>
            <person name="Crous P."/>
            <person name="Grigoriev I."/>
        </authorList>
    </citation>
    <scope>NUCLEOTIDE SEQUENCE</scope>
    <source>
        <strain evidence="4">CBS 161.51</strain>
    </source>
</reference>
<dbReference type="EMBL" id="ML976001">
    <property type="protein sequence ID" value="KAF1946782.1"/>
    <property type="molecule type" value="Genomic_DNA"/>
</dbReference>
<dbReference type="InterPro" id="IPR018839">
    <property type="entry name" value="Tscrpt-silencing_Clr2_C"/>
</dbReference>
<gene>
    <name evidence="4" type="ORF">EJ02DRAFT_450136</name>
</gene>
<dbReference type="Pfam" id="PF16761">
    <property type="entry name" value="Clr2_transil"/>
    <property type="match status" value="1"/>
</dbReference>
<proteinExistence type="predicted"/>
<protein>
    <recommendedName>
        <fullName evidence="6">Cryptic loci regulator 2 N-terminal domain-containing protein</fullName>
    </recommendedName>
</protein>
<feature type="compositionally biased region" description="Low complexity" evidence="1">
    <location>
        <begin position="623"/>
        <end position="637"/>
    </location>
</feature>
<organism evidence="4 5">
    <name type="scientific">Clathrospora elynae</name>
    <dbReference type="NCBI Taxonomy" id="706981"/>
    <lineage>
        <taxon>Eukaryota</taxon>
        <taxon>Fungi</taxon>
        <taxon>Dikarya</taxon>
        <taxon>Ascomycota</taxon>
        <taxon>Pezizomycotina</taxon>
        <taxon>Dothideomycetes</taxon>
        <taxon>Pleosporomycetidae</taxon>
        <taxon>Pleosporales</taxon>
        <taxon>Diademaceae</taxon>
        <taxon>Clathrospora</taxon>
    </lineage>
</organism>
<accession>A0A6A5T4H1</accession>
<feature type="domain" description="Cryptic loci regulator 2 N-terminal" evidence="3">
    <location>
        <begin position="57"/>
        <end position="121"/>
    </location>
</feature>
<dbReference type="OrthoDB" id="438224at2759"/>
<feature type="compositionally biased region" description="Polar residues" evidence="1">
    <location>
        <begin position="133"/>
        <end position="153"/>
    </location>
</feature>
<dbReference type="InterPro" id="IPR038986">
    <property type="entry name" value="Clr2"/>
</dbReference>
<dbReference type="PANTHER" id="PTHR38046:SF1">
    <property type="entry name" value="CRYPTIC LOCI REGULATOR 2"/>
    <property type="match status" value="1"/>
</dbReference>
<name>A0A6A5T4H1_9PLEO</name>
<evidence type="ECO:0000313" key="4">
    <source>
        <dbReference type="EMBL" id="KAF1946782.1"/>
    </source>
</evidence>
<feature type="region of interest" description="Disordered" evidence="1">
    <location>
        <begin position="1"/>
        <end position="29"/>
    </location>
</feature>
<dbReference type="InterPro" id="IPR031915">
    <property type="entry name" value="Clr2_N"/>
</dbReference>
<feature type="compositionally biased region" description="Basic and acidic residues" evidence="1">
    <location>
        <begin position="644"/>
        <end position="655"/>
    </location>
</feature>
<dbReference type="Proteomes" id="UP000800038">
    <property type="component" value="Unassembled WGS sequence"/>
</dbReference>
<dbReference type="AlphaFoldDB" id="A0A6A5T4H1"/>
<evidence type="ECO:0000259" key="2">
    <source>
        <dbReference type="Pfam" id="PF10383"/>
    </source>
</evidence>
<evidence type="ECO:0000313" key="5">
    <source>
        <dbReference type="Proteomes" id="UP000800038"/>
    </source>
</evidence>
<keyword evidence="5" id="KW-1185">Reference proteome</keyword>
<dbReference type="Pfam" id="PF10383">
    <property type="entry name" value="Clr2"/>
    <property type="match status" value="1"/>
</dbReference>
<dbReference type="GO" id="GO:0030466">
    <property type="term" value="P:silent mating-type cassette heterochromatin formation"/>
    <property type="evidence" value="ECO:0007669"/>
    <property type="project" value="TreeGrafter"/>
</dbReference>
<dbReference type="GO" id="GO:0070824">
    <property type="term" value="C:SHREC complex"/>
    <property type="evidence" value="ECO:0007669"/>
    <property type="project" value="InterPro"/>
</dbReference>
<evidence type="ECO:0008006" key="6">
    <source>
        <dbReference type="Google" id="ProtNLM"/>
    </source>
</evidence>
<feature type="domain" description="Cryptic loci regulator 2 C-terminal" evidence="2">
    <location>
        <begin position="375"/>
        <end position="498"/>
    </location>
</feature>